<feature type="non-terminal residue" evidence="2">
    <location>
        <position position="1"/>
    </location>
</feature>
<feature type="region of interest" description="Disordered" evidence="1">
    <location>
        <begin position="84"/>
        <end position="111"/>
    </location>
</feature>
<proteinExistence type="predicted"/>
<reference evidence="2" key="1">
    <citation type="submission" date="2015-12" db="EMBL/GenBank/DDBJ databases">
        <title>De novo transcriptome assembly of four potential Pierce s Disease insect vectors from Arizona vineyards.</title>
        <authorList>
            <person name="Tassone E.E."/>
        </authorList>
    </citation>
    <scope>NUCLEOTIDE SEQUENCE</scope>
</reference>
<feature type="region of interest" description="Disordered" evidence="1">
    <location>
        <begin position="1"/>
        <end position="64"/>
    </location>
</feature>
<evidence type="ECO:0000313" key="2">
    <source>
        <dbReference type="EMBL" id="JAS20570.1"/>
    </source>
</evidence>
<organism evidence="2">
    <name type="scientific">Clastoptera arizonana</name>
    <name type="common">Arizona spittle bug</name>
    <dbReference type="NCBI Taxonomy" id="38151"/>
    <lineage>
        <taxon>Eukaryota</taxon>
        <taxon>Metazoa</taxon>
        <taxon>Ecdysozoa</taxon>
        <taxon>Arthropoda</taxon>
        <taxon>Hexapoda</taxon>
        <taxon>Insecta</taxon>
        <taxon>Pterygota</taxon>
        <taxon>Neoptera</taxon>
        <taxon>Paraneoptera</taxon>
        <taxon>Hemiptera</taxon>
        <taxon>Auchenorrhyncha</taxon>
        <taxon>Cercopoidea</taxon>
        <taxon>Clastopteridae</taxon>
        <taxon>Clastoptera</taxon>
    </lineage>
</organism>
<feature type="non-terminal residue" evidence="2">
    <location>
        <position position="111"/>
    </location>
</feature>
<dbReference type="AlphaFoldDB" id="A0A1B6D4G9"/>
<evidence type="ECO:0000256" key="1">
    <source>
        <dbReference type="SAM" id="MobiDB-lite"/>
    </source>
</evidence>
<gene>
    <name evidence="2" type="ORF">g.748</name>
</gene>
<feature type="compositionally biased region" description="Basic and acidic residues" evidence="1">
    <location>
        <begin position="101"/>
        <end position="111"/>
    </location>
</feature>
<dbReference type="EMBL" id="GEDC01016728">
    <property type="protein sequence ID" value="JAS20570.1"/>
    <property type="molecule type" value="Transcribed_RNA"/>
</dbReference>
<name>A0A1B6D4G9_9HEMI</name>
<sequence>RQPSLSSDPSSSHNLEDQPLPELPPPKESIFEQKLDFKIPPPLLPTTSEEEWPSPPNSSPFDTPLVSHVETFYLEIKPEEATKVVIDTKDTTPEGNESSTDENKTLQEEYV</sequence>
<protein>
    <submittedName>
        <fullName evidence="2">Uncharacterized protein</fullName>
    </submittedName>
</protein>
<feature type="compositionally biased region" description="Low complexity" evidence="1">
    <location>
        <begin position="1"/>
        <end position="20"/>
    </location>
</feature>
<accession>A0A1B6D4G9</accession>